<feature type="transmembrane region" description="Helical" evidence="2">
    <location>
        <begin position="379"/>
        <end position="401"/>
    </location>
</feature>
<evidence type="ECO:0000313" key="4">
    <source>
        <dbReference type="Proteomes" id="UP000179880"/>
    </source>
</evidence>
<feature type="compositionally biased region" description="Pro residues" evidence="1">
    <location>
        <begin position="286"/>
        <end position="299"/>
    </location>
</feature>
<keyword evidence="2" id="KW-0812">Transmembrane</keyword>
<proteinExistence type="predicted"/>
<feature type="transmembrane region" description="Helical" evidence="2">
    <location>
        <begin position="342"/>
        <end position="367"/>
    </location>
</feature>
<comment type="caution">
    <text evidence="3">The sequence shown here is derived from an EMBL/GenBank/DDBJ whole genome shotgun (WGS) entry which is preliminary data.</text>
</comment>
<organism evidence="3 4">
    <name type="scientific">Candidatus Nomurabacteria bacterium RIFCSPHIGHO2_02_FULL_42_24</name>
    <dbReference type="NCBI Taxonomy" id="1801757"/>
    <lineage>
        <taxon>Bacteria</taxon>
        <taxon>Candidatus Nomuraibacteriota</taxon>
    </lineage>
</organism>
<dbReference type="Pfam" id="PF18895">
    <property type="entry name" value="T4SS_pilin"/>
    <property type="match status" value="1"/>
</dbReference>
<protein>
    <recommendedName>
        <fullName evidence="5">Bacterial Ig-like domain-containing protein</fullName>
    </recommendedName>
</protein>
<evidence type="ECO:0008006" key="5">
    <source>
        <dbReference type="Google" id="ProtNLM"/>
    </source>
</evidence>
<name>A0A1F6WLF6_9BACT</name>
<feature type="region of interest" description="Disordered" evidence="1">
    <location>
        <begin position="279"/>
        <end position="317"/>
    </location>
</feature>
<dbReference type="AlphaFoldDB" id="A0A1F6WLF6"/>
<keyword evidence="2" id="KW-1133">Transmembrane helix</keyword>
<evidence type="ECO:0000256" key="2">
    <source>
        <dbReference type="SAM" id="Phobius"/>
    </source>
</evidence>
<accession>A0A1F6WLF6</accession>
<dbReference type="Proteomes" id="UP000179880">
    <property type="component" value="Unassembled WGS sequence"/>
</dbReference>
<dbReference type="EMBL" id="MFUH01000005">
    <property type="protein sequence ID" value="OGI82710.1"/>
    <property type="molecule type" value="Genomic_DNA"/>
</dbReference>
<gene>
    <name evidence="3" type="ORF">A3B93_01015</name>
</gene>
<evidence type="ECO:0000313" key="3">
    <source>
        <dbReference type="EMBL" id="OGI82710.1"/>
    </source>
</evidence>
<keyword evidence="2" id="KW-0472">Membrane</keyword>
<dbReference type="InterPro" id="IPR043993">
    <property type="entry name" value="T4SS_pilin"/>
</dbReference>
<sequence>MIIMKKLFPIFMLVFSFFPFLIWPTFSFAVDFSATQFTLTEITYNSVTIDISNVPTGTNAIYHRLFDGQDDPVNLGGYIVGGFGWRYYNYDGLATYRMYPNTEYKVRFYEDEAYTKEIRIVSFKTKTTPICGNDIKETGESCDGAKLGGQTCLTKGFTGGTLSCNTNCTFNTSTCTSGETGGGGPITDTTAPTSTSISFNAGAASVSSASITLTLSATDSGTPMQMMISNNSAFTGATWETYATSKSWTLTTGDGMKTVYAKFKDASGNTSTTISDTITLATGTTTPPPPPPTPPPASPSPDDAGGDGSSDDGKGLVPCGGAGETSCNFDMFIVLAKNVIDFLIFVLAMPLAAILFAYAGFLLLTSGGSTEKVTKAKHIFWNVLLGFILALCAWLIVMTILKALGVDDAYSLLSD</sequence>
<reference evidence="3 4" key="1">
    <citation type="journal article" date="2016" name="Nat. Commun.">
        <title>Thousands of microbial genomes shed light on interconnected biogeochemical processes in an aquifer system.</title>
        <authorList>
            <person name="Anantharaman K."/>
            <person name="Brown C.T."/>
            <person name="Hug L.A."/>
            <person name="Sharon I."/>
            <person name="Castelle C.J."/>
            <person name="Probst A.J."/>
            <person name="Thomas B.C."/>
            <person name="Singh A."/>
            <person name="Wilkins M.J."/>
            <person name="Karaoz U."/>
            <person name="Brodie E.L."/>
            <person name="Williams K.H."/>
            <person name="Hubbard S.S."/>
            <person name="Banfield J.F."/>
        </authorList>
    </citation>
    <scope>NUCLEOTIDE SEQUENCE [LARGE SCALE GENOMIC DNA]</scope>
</reference>
<evidence type="ECO:0000256" key="1">
    <source>
        <dbReference type="SAM" id="MobiDB-lite"/>
    </source>
</evidence>